<proteinExistence type="predicted"/>
<accession>M3CTU5</accession>
<dbReference type="Proteomes" id="UP000011754">
    <property type="component" value="Unassembled WGS sequence"/>
</dbReference>
<protein>
    <submittedName>
        <fullName evidence="1">Uncharacterized protein</fullName>
    </submittedName>
</protein>
<gene>
    <name evidence="1" type="ORF">LEP1GSC067_2041</name>
</gene>
<evidence type="ECO:0000313" key="2">
    <source>
        <dbReference type="Proteomes" id="UP000011754"/>
    </source>
</evidence>
<dbReference type="AlphaFoldDB" id="M3CTU5"/>
<reference evidence="1 2" key="1">
    <citation type="submission" date="2013-01" db="EMBL/GenBank/DDBJ databases">
        <authorList>
            <person name="Harkins D.M."/>
            <person name="Durkin A.S."/>
            <person name="Brinkac L.M."/>
            <person name="Haft D.H."/>
            <person name="Selengut J.D."/>
            <person name="Sanka R."/>
            <person name="DePew J."/>
            <person name="Purushe J."/>
            <person name="Hartskeerl R.A."/>
            <person name="Ahmed A."/>
            <person name="van der Linden H."/>
            <person name="Goris M.G.A."/>
            <person name="Vinetz J.M."/>
            <person name="Sutton G.G."/>
            <person name="Nierman W.C."/>
            <person name="Fouts D.E."/>
        </authorList>
    </citation>
    <scope>NUCLEOTIDE SEQUENCE [LARGE SCALE GENOMIC DNA]</scope>
    <source>
        <strain evidence="1 2">TE 1992</strain>
    </source>
</reference>
<evidence type="ECO:0000313" key="1">
    <source>
        <dbReference type="EMBL" id="EMF45049.1"/>
    </source>
</evidence>
<name>M3CTU5_LEPIR</name>
<sequence length="41" mass="4895">MGISIKFKKDLCPIRFLYKVLFCEFCKNLKSIFIGPKQKRI</sequence>
<comment type="caution">
    <text evidence="1">The sequence shown here is derived from an EMBL/GenBank/DDBJ whole genome shotgun (WGS) entry which is preliminary data.</text>
</comment>
<dbReference type="EMBL" id="AKWW02000002">
    <property type="protein sequence ID" value="EMF45049.1"/>
    <property type="molecule type" value="Genomic_DNA"/>
</dbReference>
<organism evidence="1 2">
    <name type="scientific">Leptospira interrogans serovar Lora str. TE 1992</name>
    <dbReference type="NCBI Taxonomy" id="1193028"/>
    <lineage>
        <taxon>Bacteria</taxon>
        <taxon>Pseudomonadati</taxon>
        <taxon>Spirochaetota</taxon>
        <taxon>Spirochaetia</taxon>
        <taxon>Leptospirales</taxon>
        <taxon>Leptospiraceae</taxon>
        <taxon>Leptospira</taxon>
    </lineage>
</organism>